<keyword evidence="6" id="KW-1185">Reference proteome</keyword>
<dbReference type="GO" id="GO:0005524">
    <property type="term" value="F:ATP binding"/>
    <property type="evidence" value="ECO:0007669"/>
    <property type="project" value="UniProtKB-KW"/>
</dbReference>
<feature type="coiled-coil region" evidence="4">
    <location>
        <begin position="68"/>
        <end position="113"/>
    </location>
</feature>
<accession>A0AA36D9K8</accession>
<dbReference type="GO" id="GO:0140662">
    <property type="term" value="F:ATP-dependent protein folding chaperone"/>
    <property type="evidence" value="ECO:0007669"/>
    <property type="project" value="InterPro"/>
</dbReference>
<dbReference type="EMBL" id="CATQJA010002664">
    <property type="protein sequence ID" value="CAJ0582252.1"/>
    <property type="molecule type" value="Genomic_DNA"/>
</dbReference>
<comment type="similarity">
    <text evidence="1">Belongs to the heat shock protein 70 family.</text>
</comment>
<proteinExistence type="inferred from homology"/>
<dbReference type="AlphaFoldDB" id="A0AA36D9K8"/>
<evidence type="ECO:0000256" key="1">
    <source>
        <dbReference type="ARBA" id="ARBA00007381"/>
    </source>
</evidence>
<name>A0AA36D9K8_9BILA</name>
<dbReference type="Pfam" id="PF00012">
    <property type="entry name" value="HSP70"/>
    <property type="match status" value="1"/>
</dbReference>
<feature type="non-terminal residue" evidence="5">
    <location>
        <position position="1"/>
    </location>
</feature>
<feature type="coiled-coil region" evidence="4">
    <location>
        <begin position="149"/>
        <end position="183"/>
    </location>
</feature>
<gene>
    <name evidence="5" type="ORF">MSPICULIGERA_LOCUS20392</name>
</gene>
<keyword evidence="2" id="KW-0547">Nucleotide-binding</keyword>
<dbReference type="InterPro" id="IPR013126">
    <property type="entry name" value="Hsp_70_fam"/>
</dbReference>
<keyword evidence="4" id="KW-0175">Coiled coil</keyword>
<evidence type="ECO:0000256" key="2">
    <source>
        <dbReference type="ARBA" id="ARBA00022741"/>
    </source>
</evidence>
<dbReference type="Proteomes" id="UP001177023">
    <property type="component" value="Unassembled WGS sequence"/>
</dbReference>
<evidence type="ECO:0000313" key="5">
    <source>
        <dbReference type="EMBL" id="CAJ0582252.1"/>
    </source>
</evidence>
<comment type="caution">
    <text evidence="5">The sequence shown here is derived from an EMBL/GenBank/DDBJ whole genome shotgun (WGS) entry which is preliminary data.</text>
</comment>
<protein>
    <submittedName>
        <fullName evidence="5">Uncharacterized protein</fullName>
    </submittedName>
</protein>
<keyword evidence="3" id="KW-0067">ATP-binding</keyword>
<reference evidence="5" key="1">
    <citation type="submission" date="2023-06" db="EMBL/GenBank/DDBJ databases">
        <authorList>
            <person name="Delattre M."/>
        </authorList>
    </citation>
    <scope>NUCLEOTIDE SEQUENCE</scope>
    <source>
        <strain evidence="5">AF72</strain>
    </source>
</reference>
<evidence type="ECO:0000256" key="3">
    <source>
        <dbReference type="ARBA" id="ARBA00022840"/>
    </source>
</evidence>
<evidence type="ECO:0000256" key="4">
    <source>
        <dbReference type="SAM" id="Coils"/>
    </source>
</evidence>
<sequence>MPGSGEIPLNHHRANIREPMPLTGVPPAFDRTPGFEAIDRIARDGFWEILEKTAGILNQNDIYVTEIEDRTKEEVAKLKQQLIESEKLHLEEELKSKAEISMLKEQMRNLEIKCGQTDTKLEAKMKLLDMTEAKLSALLKEIGVLHTQIDKTEAKNKEYEAMIEELEREASELRSRLVEFTKGKDESSVPLLHALKEDWQDKTLCKFDGSEHL</sequence>
<evidence type="ECO:0000313" key="6">
    <source>
        <dbReference type="Proteomes" id="UP001177023"/>
    </source>
</evidence>
<organism evidence="5 6">
    <name type="scientific">Mesorhabditis spiculigera</name>
    <dbReference type="NCBI Taxonomy" id="96644"/>
    <lineage>
        <taxon>Eukaryota</taxon>
        <taxon>Metazoa</taxon>
        <taxon>Ecdysozoa</taxon>
        <taxon>Nematoda</taxon>
        <taxon>Chromadorea</taxon>
        <taxon>Rhabditida</taxon>
        <taxon>Rhabditina</taxon>
        <taxon>Rhabditomorpha</taxon>
        <taxon>Rhabditoidea</taxon>
        <taxon>Rhabditidae</taxon>
        <taxon>Mesorhabditinae</taxon>
        <taxon>Mesorhabditis</taxon>
    </lineage>
</organism>